<organism evidence="1 2">
    <name type="scientific">Candidatus Yanofskybacteria bacterium RIFCSPLOWO2_01_FULL_49_25</name>
    <dbReference type="NCBI Taxonomy" id="1802701"/>
    <lineage>
        <taxon>Bacteria</taxon>
        <taxon>Candidatus Yanofskyibacteriota</taxon>
    </lineage>
</organism>
<reference evidence="1 2" key="1">
    <citation type="journal article" date="2016" name="Nat. Commun.">
        <title>Thousands of microbial genomes shed light on interconnected biogeochemical processes in an aquifer system.</title>
        <authorList>
            <person name="Anantharaman K."/>
            <person name="Brown C.T."/>
            <person name="Hug L.A."/>
            <person name="Sharon I."/>
            <person name="Castelle C.J."/>
            <person name="Probst A.J."/>
            <person name="Thomas B.C."/>
            <person name="Singh A."/>
            <person name="Wilkins M.J."/>
            <person name="Karaoz U."/>
            <person name="Brodie E.L."/>
            <person name="Williams K.H."/>
            <person name="Hubbard S.S."/>
            <person name="Banfield J.F."/>
        </authorList>
    </citation>
    <scope>NUCLEOTIDE SEQUENCE [LARGE SCALE GENOMIC DNA]</scope>
</reference>
<dbReference type="AlphaFoldDB" id="A0A1F8GV64"/>
<comment type="caution">
    <text evidence="1">The sequence shown here is derived from an EMBL/GenBank/DDBJ whole genome shotgun (WGS) entry which is preliminary data.</text>
</comment>
<name>A0A1F8GV64_9BACT</name>
<evidence type="ECO:0000313" key="1">
    <source>
        <dbReference type="EMBL" id="OGN29305.1"/>
    </source>
</evidence>
<dbReference type="Proteomes" id="UP000179047">
    <property type="component" value="Unassembled WGS sequence"/>
</dbReference>
<accession>A0A1F8GV64</accession>
<evidence type="ECO:0000313" key="2">
    <source>
        <dbReference type="Proteomes" id="UP000179047"/>
    </source>
</evidence>
<protein>
    <submittedName>
        <fullName evidence="1">Uncharacterized protein</fullName>
    </submittedName>
</protein>
<sequence length="82" mass="9275">MVAIIGLIVNPMISDIEFRTSNLAGEGGQPSRNMRPKNNDLRVAVVRVERIEAPTEVQHRWRRNHHDLAIHELDAAVDLSIN</sequence>
<dbReference type="EMBL" id="MGKP01000008">
    <property type="protein sequence ID" value="OGN29305.1"/>
    <property type="molecule type" value="Genomic_DNA"/>
</dbReference>
<proteinExistence type="predicted"/>
<gene>
    <name evidence="1" type="ORF">A3A33_03765</name>
</gene>